<keyword evidence="2 6" id="KW-1003">Cell membrane</keyword>
<gene>
    <name evidence="8" type="ORF">G9U52_26170</name>
</gene>
<dbReference type="InterPro" id="IPR032816">
    <property type="entry name" value="VTT_dom"/>
</dbReference>
<proteinExistence type="inferred from homology"/>
<dbReference type="PANTHER" id="PTHR12677">
    <property type="entry name" value="GOLGI APPARATUS MEMBRANE PROTEIN TVP38-RELATED"/>
    <property type="match status" value="1"/>
</dbReference>
<evidence type="ECO:0000259" key="7">
    <source>
        <dbReference type="Pfam" id="PF09335"/>
    </source>
</evidence>
<feature type="transmembrane region" description="Helical" evidence="6">
    <location>
        <begin position="165"/>
        <end position="182"/>
    </location>
</feature>
<protein>
    <recommendedName>
        <fullName evidence="6">TVP38/TMEM64 family membrane protein</fullName>
    </recommendedName>
</protein>
<evidence type="ECO:0000256" key="5">
    <source>
        <dbReference type="ARBA" id="ARBA00023136"/>
    </source>
</evidence>
<evidence type="ECO:0000313" key="9">
    <source>
        <dbReference type="Proteomes" id="UP001165962"/>
    </source>
</evidence>
<accession>A0ABX0JAY9</accession>
<comment type="caution">
    <text evidence="6">Lacks conserved residue(s) required for the propagation of feature annotation.</text>
</comment>
<evidence type="ECO:0000313" key="8">
    <source>
        <dbReference type="EMBL" id="NHN33302.1"/>
    </source>
</evidence>
<evidence type="ECO:0000256" key="1">
    <source>
        <dbReference type="ARBA" id="ARBA00004651"/>
    </source>
</evidence>
<evidence type="ECO:0000256" key="2">
    <source>
        <dbReference type="ARBA" id="ARBA00022475"/>
    </source>
</evidence>
<keyword evidence="5 6" id="KW-0472">Membrane</keyword>
<name>A0ABX0JAY9_9BACL</name>
<organism evidence="8 9">
    <name type="scientific">Paenibacillus agricola</name>
    <dbReference type="NCBI Taxonomy" id="2716264"/>
    <lineage>
        <taxon>Bacteria</taxon>
        <taxon>Bacillati</taxon>
        <taxon>Bacillota</taxon>
        <taxon>Bacilli</taxon>
        <taxon>Bacillales</taxon>
        <taxon>Paenibacillaceae</taxon>
        <taxon>Paenibacillus</taxon>
    </lineage>
</organism>
<dbReference type="PANTHER" id="PTHR12677:SF59">
    <property type="entry name" value="GOLGI APPARATUS MEMBRANE PROTEIN TVP38-RELATED"/>
    <property type="match status" value="1"/>
</dbReference>
<feature type="transmembrane region" description="Helical" evidence="6">
    <location>
        <begin position="105"/>
        <end position="127"/>
    </location>
</feature>
<dbReference type="InterPro" id="IPR015414">
    <property type="entry name" value="TMEM64"/>
</dbReference>
<dbReference type="Proteomes" id="UP001165962">
    <property type="component" value="Unassembled WGS sequence"/>
</dbReference>
<keyword evidence="9" id="KW-1185">Reference proteome</keyword>
<comment type="similarity">
    <text evidence="6">Belongs to the TVP38/TMEM64 family.</text>
</comment>
<feature type="domain" description="VTT" evidence="7">
    <location>
        <begin position="38"/>
        <end position="156"/>
    </location>
</feature>
<dbReference type="EMBL" id="JAAOIW010000011">
    <property type="protein sequence ID" value="NHN33302.1"/>
    <property type="molecule type" value="Genomic_DNA"/>
</dbReference>
<evidence type="ECO:0000256" key="4">
    <source>
        <dbReference type="ARBA" id="ARBA00022989"/>
    </source>
</evidence>
<comment type="caution">
    <text evidence="8">The sequence shown here is derived from an EMBL/GenBank/DDBJ whole genome shotgun (WGS) entry which is preliminary data.</text>
</comment>
<feature type="transmembrane region" description="Helical" evidence="6">
    <location>
        <begin position="48"/>
        <end position="75"/>
    </location>
</feature>
<dbReference type="Pfam" id="PF09335">
    <property type="entry name" value="VTT_dom"/>
    <property type="match status" value="1"/>
</dbReference>
<sequence>MELFFDVNEVINWLRQFGIWAILVSLLINIGISILGVVPSLFLSGANAVVFGMVPGFFISILGEVLGAGLSFFLYRWGIHKVNAMHSEKWRWVHRINDASRGRRIVLLFIARVTPLIPSGVITFAAAASNMVFVDFIIVTFLGKAPSIVMETLIGHDLLLLNDNFPRLLISLLLITVILIFFRKKHIKKEEYENGKK</sequence>
<evidence type="ECO:0000256" key="6">
    <source>
        <dbReference type="RuleBase" id="RU366058"/>
    </source>
</evidence>
<reference evidence="8" key="1">
    <citation type="submission" date="2020-03" db="EMBL/GenBank/DDBJ databases">
        <title>Draft sequencing of Paenibacilllus sp. S3N08.</title>
        <authorList>
            <person name="Kim D.-U."/>
        </authorList>
    </citation>
    <scope>NUCLEOTIDE SEQUENCE</scope>
    <source>
        <strain evidence="8">S3N08</strain>
    </source>
</reference>
<comment type="subcellular location">
    <subcellularLocation>
        <location evidence="1 6">Cell membrane</location>
        <topology evidence="1 6">Multi-pass membrane protein</topology>
    </subcellularLocation>
</comment>
<feature type="transmembrane region" description="Helical" evidence="6">
    <location>
        <begin position="20"/>
        <end position="42"/>
    </location>
</feature>
<dbReference type="RefSeq" id="WP_166153603.1">
    <property type="nucleotide sequence ID" value="NZ_JAAOIW010000011.1"/>
</dbReference>
<evidence type="ECO:0000256" key="3">
    <source>
        <dbReference type="ARBA" id="ARBA00022692"/>
    </source>
</evidence>
<keyword evidence="4 6" id="KW-1133">Transmembrane helix</keyword>
<keyword evidence="3 6" id="KW-0812">Transmembrane</keyword>